<dbReference type="Pfam" id="PF07859">
    <property type="entry name" value="Abhydrolase_3"/>
    <property type="match status" value="1"/>
</dbReference>
<dbReference type="AlphaFoldDB" id="A0A930V4H7"/>
<dbReference type="InterPro" id="IPR050300">
    <property type="entry name" value="GDXG_lipolytic_enzyme"/>
</dbReference>
<evidence type="ECO:0000256" key="1">
    <source>
        <dbReference type="ARBA" id="ARBA00022801"/>
    </source>
</evidence>
<dbReference type="EMBL" id="JADIVZ010000014">
    <property type="protein sequence ID" value="MBF4163682.1"/>
    <property type="molecule type" value="Genomic_DNA"/>
</dbReference>
<comment type="caution">
    <text evidence="3">The sequence shown here is derived from an EMBL/GenBank/DDBJ whole genome shotgun (WGS) entry which is preliminary data.</text>
</comment>
<protein>
    <submittedName>
        <fullName evidence="3">Alpha/beta hydrolase fold domain-containing protein</fullName>
    </submittedName>
</protein>
<keyword evidence="4" id="KW-1185">Reference proteome</keyword>
<accession>A0A930V4H7</accession>
<evidence type="ECO:0000313" key="3">
    <source>
        <dbReference type="EMBL" id="MBF4163682.1"/>
    </source>
</evidence>
<dbReference type="GO" id="GO:0016787">
    <property type="term" value="F:hydrolase activity"/>
    <property type="evidence" value="ECO:0007669"/>
    <property type="project" value="UniProtKB-KW"/>
</dbReference>
<dbReference type="Gene3D" id="3.40.50.1820">
    <property type="entry name" value="alpha/beta hydrolase"/>
    <property type="match status" value="1"/>
</dbReference>
<dbReference type="PANTHER" id="PTHR48081:SF8">
    <property type="entry name" value="ALPHA_BETA HYDROLASE FOLD-3 DOMAIN-CONTAINING PROTEIN-RELATED"/>
    <property type="match status" value="1"/>
</dbReference>
<organism evidence="3 4">
    <name type="scientific">Nocardioides acrostichi</name>
    <dbReference type="NCBI Taxonomy" id="2784339"/>
    <lineage>
        <taxon>Bacteria</taxon>
        <taxon>Bacillati</taxon>
        <taxon>Actinomycetota</taxon>
        <taxon>Actinomycetes</taxon>
        <taxon>Propionibacteriales</taxon>
        <taxon>Nocardioidaceae</taxon>
        <taxon>Nocardioides</taxon>
    </lineage>
</organism>
<evidence type="ECO:0000313" key="4">
    <source>
        <dbReference type="Proteomes" id="UP000656804"/>
    </source>
</evidence>
<dbReference type="InterPro" id="IPR013094">
    <property type="entry name" value="AB_hydrolase_3"/>
</dbReference>
<gene>
    <name evidence="3" type="ORF">ISG29_18540</name>
</gene>
<feature type="domain" description="Alpha/beta hydrolase fold-3" evidence="2">
    <location>
        <begin position="62"/>
        <end position="258"/>
    </location>
</feature>
<reference evidence="3" key="1">
    <citation type="submission" date="2020-11" db="EMBL/GenBank/DDBJ databases">
        <title>Nocardioides sp. CBS4Y-1, whole genome shotgun sequence.</title>
        <authorList>
            <person name="Tuo L."/>
        </authorList>
    </citation>
    <scope>NUCLEOTIDE SEQUENCE</scope>
    <source>
        <strain evidence="3">CBS4Y-1</strain>
    </source>
</reference>
<evidence type="ECO:0000259" key="2">
    <source>
        <dbReference type="Pfam" id="PF07859"/>
    </source>
</evidence>
<sequence>MRWSDRISATLMHHTARFTVRYGADLRFAGRDLPRPPRRSVPTRHGDVRVFEYGDPSAPAHVHLHGGAWLMRYPHMDDWWCRFLAATAGVRVLNVDFHAAPYAVFPRAQEEALDVTTRAMDSGPVSVGGFSSGGGMAAAVCLMLRDGGHPAPVLQVLGIPALDLSDTWASEVPRGRGMISPGLRELVRRAYFPDPATRSSPYASPLLAESLADLPRALVMTAELDTLRPDGDRYAARLREAGIAVWHDVTPNVDHYFLTKDPGRARITMAHVASELALAHGLAHPAG</sequence>
<proteinExistence type="predicted"/>
<name>A0A930V4H7_9ACTN</name>
<dbReference type="PANTHER" id="PTHR48081">
    <property type="entry name" value="AB HYDROLASE SUPERFAMILY PROTEIN C4A8.06C"/>
    <property type="match status" value="1"/>
</dbReference>
<dbReference type="InterPro" id="IPR029058">
    <property type="entry name" value="AB_hydrolase_fold"/>
</dbReference>
<dbReference type="SUPFAM" id="SSF53474">
    <property type="entry name" value="alpha/beta-Hydrolases"/>
    <property type="match status" value="1"/>
</dbReference>
<dbReference type="RefSeq" id="WP_194504947.1">
    <property type="nucleotide sequence ID" value="NZ_JADIVZ010000014.1"/>
</dbReference>
<keyword evidence="1 3" id="KW-0378">Hydrolase</keyword>
<dbReference type="Proteomes" id="UP000656804">
    <property type="component" value="Unassembled WGS sequence"/>
</dbReference>